<comment type="caution">
    <text evidence="1">The sequence shown here is derived from an EMBL/GenBank/DDBJ whole genome shotgun (WGS) entry which is preliminary data.</text>
</comment>
<organism evidence="1 2">
    <name type="scientific">Sphagnum jensenii</name>
    <dbReference type="NCBI Taxonomy" id="128206"/>
    <lineage>
        <taxon>Eukaryota</taxon>
        <taxon>Viridiplantae</taxon>
        <taxon>Streptophyta</taxon>
        <taxon>Embryophyta</taxon>
        <taxon>Bryophyta</taxon>
        <taxon>Sphagnophytina</taxon>
        <taxon>Sphagnopsida</taxon>
        <taxon>Sphagnales</taxon>
        <taxon>Sphagnaceae</taxon>
        <taxon>Sphagnum</taxon>
    </lineage>
</organism>
<name>A0ABP0V7L7_9BRYO</name>
<protein>
    <submittedName>
        <fullName evidence="1">Uncharacterized protein</fullName>
    </submittedName>
</protein>
<evidence type="ECO:0000313" key="2">
    <source>
        <dbReference type="Proteomes" id="UP001497444"/>
    </source>
</evidence>
<keyword evidence="2" id="KW-1185">Reference proteome</keyword>
<reference evidence="1" key="1">
    <citation type="submission" date="2024-02" db="EMBL/GenBank/DDBJ databases">
        <authorList>
            <consortium name="ELIXIR-Norway"/>
            <consortium name="Elixir Norway"/>
        </authorList>
    </citation>
    <scope>NUCLEOTIDE SEQUENCE</scope>
</reference>
<proteinExistence type="predicted"/>
<dbReference type="Proteomes" id="UP001497444">
    <property type="component" value="Unassembled WGS sequence"/>
</dbReference>
<sequence>MAHMIENNQIAYKGETPWHGLGFRLDENATGEDMLKVAGLDWKVQRRALAMRGRDGSGLIVEPLSAYKAIVRSDTDHVFGVPPAAIRLSKILKLSTCSANTAKLATLRWNGWRTA</sequence>
<dbReference type="EMBL" id="CAXAQS010000080">
    <property type="protein sequence ID" value="CAK9250006.1"/>
    <property type="molecule type" value="Genomic_DNA"/>
</dbReference>
<evidence type="ECO:0000313" key="1">
    <source>
        <dbReference type="EMBL" id="CAK9250006.1"/>
    </source>
</evidence>
<gene>
    <name evidence="1" type="ORF">CSSPJE1EN1_LOCUS25384</name>
</gene>
<accession>A0ABP0V7L7</accession>